<feature type="compositionally biased region" description="Low complexity" evidence="1">
    <location>
        <begin position="156"/>
        <end position="168"/>
    </location>
</feature>
<keyword evidence="3" id="KW-1185">Reference proteome</keyword>
<proteinExistence type="predicted"/>
<dbReference type="EMBL" id="JAHYIQ010000003">
    <property type="protein sequence ID" value="KAK1134301.1"/>
    <property type="molecule type" value="Genomic_DNA"/>
</dbReference>
<comment type="caution">
    <text evidence="2">The sequence shown here is derived from an EMBL/GenBank/DDBJ whole genome shotgun (WGS) entry which is preliminary data.</text>
</comment>
<accession>A0AA40KVD2</accession>
<evidence type="ECO:0000313" key="3">
    <source>
        <dbReference type="Proteomes" id="UP001177670"/>
    </source>
</evidence>
<dbReference type="Proteomes" id="UP001177670">
    <property type="component" value="Unassembled WGS sequence"/>
</dbReference>
<sequence>MDFQNHTVSRPKFQPLRVKELLHFCESDDDESEDRPQDSDNESDFDDVYSLPQDDYVEDNLNMSLPLLNTTCNESEETRKVSQTVVYSKSQEFEISNSRLTACKSERSLKCEQSNQVQLNIETSIQDNFSQIEHKNKCITNVNSKGESSQNEFLDQQNSSQVSNSKKSIASTSQHLENMSQSGIDNLQNINKKSTASTSQHLESISQSGVNNLQNISKKSIASTSQHLESISQSGIDNLQNISSKKETLESTSMVNEEKIHCENVSSTSKTLISDTGTYINSIDQRISQSPLKHAVSSSRPDPCFSRRNITQTPQNKCDISKNHGLTPATILSHWSQNNMKQTPLQNKSINFKDSTQTPKNSFYFTSTMGKHETPRYICVCVCARMCVM</sequence>
<feature type="region of interest" description="Disordered" evidence="1">
    <location>
        <begin position="143"/>
        <end position="177"/>
    </location>
</feature>
<feature type="compositionally biased region" description="Polar residues" evidence="1">
    <location>
        <begin position="143"/>
        <end position="155"/>
    </location>
</feature>
<protein>
    <submittedName>
        <fullName evidence="2">Uncharacterized protein</fullName>
    </submittedName>
</protein>
<dbReference type="AlphaFoldDB" id="A0AA40KVD2"/>
<organism evidence="2 3">
    <name type="scientific">Melipona bicolor</name>
    <dbReference type="NCBI Taxonomy" id="60889"/>
    <lineage>
        <taxon>Eukaryota</taxon>
        <taxon>Metazoa</taxon>
        <taxon>Ecdysozoa</taxon>
        <taxon>Arthropoda</taxon>
        <taxon>Hexapoda</taxon>
        <taxon>Insecta</taxon>
        <taxon>Pterygota</taxon>
        <taxon>Neoptera</taxon>
        <taxon>Endopterygota</taxon>
        <taxon>Hymenoptera</taxon>
        <taxon>Apocrita</taxon>
        <taxon>Aculeata</taxon>
        <taxon>Apoidea</taxon>
        <taxon>Anthophila</taxon>
        <taxon>Apidae</taxon>
        <taxon>Melipona</taxon>
    </lineage>
</organism>
<name>A0AA40KVD2_9HYME</name>
<feature type="compositionally biased region" description="Acidic residues" evidence="1">
    <location>
        <begin position="27"/>
        <end position="47"/>
    </location>
</feature>
<gene>
    <name evidence="2" type="ORF">K0M31_012080</name>
</gene>
<evidence type="ECO:0000313" key="2">
    <source>
        <dbReference type="EMBL" id="KAK1134301.1"/>
    </source>
</evidence>
<reference evidence="2" key="1">
    <citation type="submission" date="2021-10" db="EMBL/GenBank/DDBJ databases">
        <title>Melipona bicolor Genome sequencing and assembly.</title>
        <authorList>
            <person name="Araujo N.S."/>
            <person name="Arias M.C."/>
        </authorList>
    </citation>
    <scope>NUCLEOTIDE SEQUENCE</scope>
    <source>
        <strain evidence="2">USP_2M_L1-L4_2017</strain>
        <tissue evidence="2">Whole body</tissue>
    </source>
</reference>
<feature type="region of interest" description="Disordered" evidence="1">
    <location>
        <begin position="26"/>
        <end position="50"/>
    </location>
</feature>
<evidence type="ECO:0000256" key="1">
    <source>
        <dbReference type="SAM" id="MobiDB-lite"/>
    </source>
</evidence>